<evidence type="ECO:0000259" key="4">
    <source>
        <dbReference type="Pfam" id="PF00149"/>
    </source>
</evidence>
<dbReference type="STRING" id="702745.SAMN05421818_103182"/>
<dbReference type="AlphaFoldDB" id="A0A1G8C8M3"/>
<dbReference type="EMBL" id="FNDQ01000003">
    <property type="protein sequence ID" value="SDH41742.1"/>
    <property type="molecule type" value="Genomic_DNA"/>
</dbReference>
<keyword evidence="3" id="KW-1133">Transmembrane helix</keyword>
<feature type="transmembrane region" description="Helical" evidence="3">
    <location>
        <begin position="120"/>
        <end position="140"/>
    </location>
</feature>
<evidence type="ECO:0000256" key="1">
    <source>
        <dbReference type="ARBA" id="ARBA00022723"/>
    </source>
</evidence>
<evidence type="ECO:0000313" key="5">
    <source>
        <dbReference type="EMBL" id="SDH41742.1"/>
    </source>
</evidence>
<dbReference type="RefSeq" id="WP_245722928.1">
    <property type="nucleotide sequence ID" value="NZ_FNDQ01000003.1"/>
</dbReference>
<reference evidence="6" key="1">
    <citation type="submission" date="2016-10" db="EMBL/GenBank/DDBJ databases">
        <authorList>
            <person name="Varghese N."/>
            <person name="Submissions S."/>
        </authorList>
    </citation>
    <scope>NUCLEOTIDE SEQUENCE [LARGE SCALE GENOMIC DNA]</scope>
    <source>
        <strain evidence="6">DSM 23313</strain>
    </source>
</reference>
<gene>
    <name evidence="5" type="ORF">SAMN05421818_103182</name>
</gene>
<organism evidence="5 6">
    <name type="scientific">Myroides phaeus</name>
    <dbReference type="NCBI Taxonomy" id="702745"/>
    <lineage>
        <taxon>Bacteria</taxon>
        <taxon>Pseudomonadati</taxon>
        <taxon>Bacteroidota</taxon>
        <taxon>Flavobacteriia</taxon>
        <taxon>Flavobacteriales</taxon>
        <taxon>Flavobacteriaceae</taxon>
        <taxon>Myroides</taxon>
    </lineage>
</organism>
<feature type="transmembrane region" description="Helical" evidence="3">
    <location>
        <begin position="6"/>
        <end position="22"/>
    </location>
</feature>
<keyword evidence="6" id="KW-1185">Reference proteome</keyword>
<dbReference type="SUPFAM" id="SSF56300">
    <property type="entry name" value="Metallo-dependent phosphatases"/>
    <property type="match status" value="1"/>
</dbReference>
<dbReference type="InterPro" id="IPR051158">
    <property type="entry name" value="Metallophosphoesterase_sf"/>
</dbReference>
<keyword evidence="1" id="KW-0479">Metal-binding</keyword>
<dbReference type="GO" id="GO:0009245">
    <property type="term" value="P:lipid A biosynthetic process"/>
    <property type="evidence" value="ECO:0007669"/>
    <property type="project" value="TreeGrafter"/>
</dbReference>
<keyword evidence="2" id="KW-0378">Hydrolase</keyword>
<keyword evidence="3" id="KW-0812">Transmembrane</keyword>
<evidence type="ECO:0000256" key="2">
    <source>
        <dbReference type="ARBA" id="ARBA00022801"/>
    </source>
</evidence>
<dbReference type="Proteomes" id="UP000243588">
    <property type="component" value="Unassembled WGS sequence"/>
</dbReference>
<evidence type="ECO:0000256" key="3">
    <source>
        <dbReference type="SAM" id="Phobius"/>
    </source>
</evidence>
<dbReference type="GO" id="GO:0046872">
    <property type="term" value="F:metal ion binding"/>
    <property type="evidence" value="ECO:0007669"/>
    <property type="project" value="UniProtKB-KW"/>
</dbReference>
<feature type="transmembrane region" description="Helical" evidence="3">
    <location>
        <begin position="34"/>
        <end position="53"/>
    </location>
</feature>
<evidence type="ECO:0000313" key="6">
    <source>
        <dbReference type="Proteomes" id="UP000243588"/>
    </source>
</evidence>
<dbReference type="PANTHER" id="PTHR31302:SF31">
    <property type="entry name" value="PHOSPHODIESTERASE YAEI"/>
    <property type="match status" value="1"/>
</dbReference>
<protein>
    <recommendedName>
        <fullName evidence="4">Calcineurin-like phosphoesterase domain-containing protein</fullName>
    </recommendedName>
</protein>
<dbReference type="Pfam" id="PF00149">
    <property type="entry name" value="Metallophos"/>
    <property type="match status" value="1"/>
</dbReference>
<dbReference type="PANTHER" id="PTHR31302">
    <property type="entry name" value="TRANSMEMBRANE PROTEIN WITH METALLOPHOSPHOESTERASE DOMAIN-RELATED"/>
    <property type="match status" value="1"/>
</dbReference>
<keyword evidence="3" id="KW-0472">Membrane</keyword>
<feature type="transmembrane region" description="Helical" evidence="3">
    <location>
        <begin position="65"/>
        <end position="86"/>
    </location>
</feature>
<dbReference type="InterPro" id="IPR029052">
    <property type="entry name" value="Metallo-depent_PP-like"/>
</dbReference>
<feature type="domain" description="Calcineurin-like phosphoesterase" evidence="4">
    <location>
        <begin position="166"/>
        <end position="347"/>
    </location>
</feature>
<dbReference type="InterPro" id="IPR004843">
    <property type="entry name" value="Calcineurin-like_PHP"/>
</dbReference>
<dbReference type="GO" id="GO:0016020">
    <property type="term" value="C:membrane"/>
    <property type="evidence" value="ECO:0007669"/>
    <property type="project" value="GOC"/>
</dbReference>
<name>A0A1G8C8M3_9FLAO</name>
<dbReference type="GO" id="GO:0008758">
    <property type="term" value="F:UDP-2,3-diacylglucosamine hydrolase activity"/>
    <property type="evidence" value="ECO:0007669"/>
    <property type="project" value="TreeGrafter"/>
</dbReference>
<dbReference type="Gene3D" id="3.60.21.10">
    <property type="match status" value="1"/>
</dbReference>
<dbReference type="CDD" id="cd07385">
    <property type="entry name" value="MPP_YkuE_C"/>
    <property type="match status" value="1"/>
</dbReference>
<sequence>METIPILGLVLVLCEFYTFQAVRQITKSKLMKRLYVIISVLVIAYIAYGLSQFDRHHAKNHQSMVAMALVVLVYLPKLLIALLLIFEDLTRVVRGIFSFFKRTKEERSEQESFLPGRRKFVANIALGVAAIPFLSVLHGITIGRYKFQVYKHIIEFDDLPEAFDGFKITHLSDIHCGSFDNKEKIEYAIDLINQQESDALLFTGDIVNSVADEMTPWLDVFKKIKSYRYGKYSILGNHDYGDYVNWDTKEERDANFKAICDISPALGFKLLRNENVWFEKDGQRIALVGVEDWGVKFMQYGDLDKASEGVEAKDFKILMSHDPSHWDAQIRGHKKNFQLTLAGHTHGSQFGIEIPGFIKWSPIQYVYKQWAGLYENLGKYIYVNRGFGYHAYQGRTGIWPEITVIELKRKK</sequence>
<accession>A0A1G8C8M3</accession>
<proteinExistence type="predicted"/>